<proteinExistence type="predicted"/>
<keyword evidence="3" id="KW-0418">Kinase</keyword>
<dbReference type="Proteomes" id="UP000004095">
    <property type="component" value="Unassembled WGS sequence"/>
</dbReference>
<feature type="transmembrane region" description="Helical" evidence="1">
    <location>
        <begin position="114"/>
        <end position="136"/>
    </location>
</feature>
<feature type="transmembrane region" description="Helical" evidence="1">
    <location>
        <begin position="12"/>
        <end position="33"/>
    </location>
</feature>
<dbReference type="InterPro" id="IPR036890">
    <property type="entry name" value="HATPase_C_sf"/>
</dbReference>
<organism evidence="3 4">
    <name type="scientific">Microscilla marina ATCC 23134</name>
    <dbReference type="NCBI Taxonomy" id="313606"/>
    <lineage>
        <taxon>Bacteria</taxon>
        <taxon>Pseudomonadati</taxon>
        <taxon>Bacteroidota</taxon>
        <taxon>Cytophagia</taxon>
        <taxon>Cytophagales</taxon>
        <taxon>Microscillaceae</taxon>
        <taxon>Microscilla</taxon>
    </lineage>
</organism>
<dbReference type="SUPFAM" id="SSF55874">
    <property type="entry name" value="ATPase domain of HSP90 chaperone/DNA topoisomerase II/histidine kinase"/>
    <property type="match status" value="1"/>
</dbReference>
<evidence type="ECO:0000259" key="2">
    <source>
        <dbReference type="Pfam" id="PF06580"/>
    </source>
</evidence>
<evidence type="ECO:0000313" key="3">
    <source>
        <dbReference type="EMBL" id="EAY31699.1"/>
    </source>
</evidence>
<comment type="caution">
    <text evidence="3">The sequence shown here is derived from an EMBL/GenBank/DDBJ whole genome shotgun (WGS) entry which is preliminary data.</text>
</comment>
<evidence type="ECO:0000313" key="4">
    <source>
        <dbReference type="Proteomes" id="UP000004095"/>
    </source>
</evidence>
<dbReference type="GO" id="GO:0016020">
    <property type="term" value="C:membrane"/>
    <property type="evidence" value="ECO:0007669"/>
    <property type="project" value="InterPro"/>
</dbReference>
<name>A1ZDG0_MICM2</name>
<feature type="transmembrane region" description="Helical" evidence="1">
    <location>
        <begin position="39"/>
        <end position="56"/>
    </location>
</feature>
<dbReference type="OrthoDB" id="9792992at2"/>
<reference evidence="3 4" key="1">
    <citation type="submission" date="2007-01" db="EMBL/GenBank/DDBJ databases">
        <authorList>
            <person name="Haygood M."/>
            <person name="Podell S."/>
            <person name="Anderson C."/>
            <person name="Hopkinson B."/>
            <person name="Roe K."/>
            <person name="Barbeau K."/>
            <person name="Gaasterland T."/>
            <person name="Ferriera S."/>
            <person name="Johnson J."/>
            <person name="Kravitz S."/>
            <person name="Beeson K."/>
            <person name="Sutton G."/>
            <person name="Rogers Y.-H."/>
            <person name="Friedman R."/>
            <person name="Frazier M."/>
            <person name="Venter J.C."/>
        </authorList>
    </citation>
    <scope>NUCLEOTIDE SEQUENCE [LARGE SCALE GENOMIC DNA]</scope>
    <source>
        <strain evidence="3 4">ATCC 23134</strain>
    </source>
</reference>
<dbReference type="GO" id="GO:0000155">
    <property type="term" value="F:phosphorelay sensor kinase activity"/>
    <property type="evidence" value="ECO:0007669"/>
    <property type="project" value="InterPro"/>
</dbReference>
<accession>A1ZDG0</accession>
<feature type="transmembrane region" description="Helical" evidence="1">
    <location>
        <begin position="76"/>
        <end position="94"/>
    </location>
</feature>
<dbReference type="RefSeq" id="WP_002693524.1">
    <property type="nucleotide sequence ID" value="NZ_AAWS01000002.1"/>
</dbReference>
<dbReference type="InterPro" id="IPR050640">
    <property type="entry name" value="Bact_2-comp_sensor_kinase"/>
</dbReference>
<keyword evidence="1" id="KW-0472">Membrane</keyword>
<dbReference type="eggNOG" id="COG2972">
    <property type="taxonomic scope" value="Bacteria"/>
</dbReference>
<keyword evidence="1" id="KW-1133">Transmembrane helix</keyword>
<feature type="domain" description="Signal transduction histidine kinase internal region" evidence="2">
    <location>
        <begin position="161"/>
        <end position="240"/>
    </location>
</feature>
<keyword evidence="4" id="KW-1185">Reference proteome</keyword>
<keyword evidence="1" id="KW-0812">Transmembrane</keyword>
<dbReference type="AlphaFoldDB" id="A1ZDG0"/>
<dbReference type="InterPro" id="IPR010559">
    <property type="entry name" value="Sig_transdc_His_kin_internal"/>
</dbReference>
<keyword evidence="3" id="KW-0808">Transferase</keyword>
<gene>
    <name evidence="3" type="ORF">M23134_05205</name>
</gene>
<dbReference type="PANTHER" id="PTHR34220:SF7">
    <property type="entry name" value="SENSOR HISTIDINE KINASE YPDA"/>
    <property type="match status" value="1"/>
</dbReference>
<dbReference type="Pfam" id="PF06580">
    <property type="entry name" value="His_kinase"/>
    <property type="match status" value="1"/>
</dbReference>
<sequence>MASTHRQANKYYWYCQGIGWGVYTLTGFGFASLYGSPKLHSMIFNIAISLMGLVLTHAYRSFIKRQGWLKLNMGQIILRVLPACVVIGMVWFVANTSIWRLLAFINTKPVAFTLPLALSIIFNVVVVTFMWSLLYFGWHFFKNYKQAEIDQWKMASMAQEAQLMALKAQINPHFMFNALNNIRALILEDPTKAREMLTSLSELMRYSLRYSNARQVSLADELTVVDSYLQLASIQFEDRLQFENQINPAIMDVQVPPMLVQTLVENGIKHGIAQLPQGGKILLKGTKDNGTVTLEVENTGSLALKNTKESTGTGLQNVRERLQMLYGTEAQIKLSEKQGKVNAMVLIPG</sequence>
<evidence type="ECO:0000256" key="1">
    <source>
        <dbReference type="SAM" id="Phobius"/>
    </source>
</evidence>
<dbReference type="Gene3D" id="3.30.565.10">
    <property type="entry name" value="Histidine kinase-like ATPase, C-terminal domain"/>
    <property type="match status" value="1"/>
</dbReference>
<dbReference type="EMBL" id="AAWS01000002">
    <property type="protein sequence ID" value="EAY31699.1"/>
    <property type="molecule type" value="Genomic_DNA"/>
</dbReference>
<protein>
    <submittedName>
        <fullName evidence="3">Sensor histidine kinase</fullName>
    </submittedName>
</protein>
<dbReference type="PANTHER" id="PTHR34220">
    <property type="entry name" value="SENSOR HISTIDINE KINASE YPDA"/>
    <property type="match status" value="1"/>
</dbReference>